<feature type="active site" evidence="8">
    <location>
        <position position="180"/>
    </location>
</feature>
<evidence type="ECO:0000256" key="7">
    <source>
        <dbReference type="ARBA" id="ARBA00034045"/>
    </source>
</evidence>
<keyword evidence="3" id="KW-0719">Serine esterase</keyword>
<reference evidence="11 12" key="1">
    <citation type="submission" date="2019-10" db="EMBL/GenBank/DDBJ databases">
        <authorList>
            <person name="Palmer J.M."/>
        </authorList>
    </citation>
    <scope>NUCLEOTIDE SEQUENCE [LARGE SCALE GENOMIC DNA]</scope>
    <source>
        <strain evidence="11 12">TWF506</strain>
    </source>
</reference>
<keyword evidence="4 10" id="KW-0732">Signal</keyword>
<evidence type="ECO:0000256" key="8">
    <source>
        <dbReference type="PIRSR" id="PIRSR611150-1"/>
    </source>
</evidence>
<evidence type="ECO:0000256" key="3">
    <source>
        <dbReference type="ARBA" id="ARBA00022487"/>
    </source>
</evidence>
<comment type="catalytic activity">
    <reaction evidence="7">
        <text>cutin + H2O = cutin monomers.</text>
        <dbReference type="EC" id="3.1.1.74"/>
    </reaction>
</comment>
<dbReference type="InterPro" id="IPR011150">
    <property type="entry name" value="Cutinase_monf"/>
</dbReference>
<evidence type="ECO:0000313" key="11">
    <source>
        <dbReference type="EMBL" id="KAK6508738.1"/>
    </source>
</evidence>
<dbReference type="EC" id="3.1.1.74" evidence="2"/>
<dbReference type="GO" id="GO:0016052">
    <property type="term" value="P:carbohydrate catabolic process"/>
    <property type="evidence" value="ECO:0007669"/>
    <property type="project" value="TreeGrafter"/>
</dbReference>
<dbReference type="InterPro" id="IPR000675">
    <property type="entry name" value="Cutinase/axe"/>
</dbReference>
<organism evidence="11 12">
    <name type="scientific">Arthrobotrys conoides</name>
    <dbReference type="NCBI Taxonomy" id="74498"/>
    <lineage>
        <taxon>Eukaryota</taxon>
        <taxon>Fungi</taxon>
        <taxon>Dikarya</taxon>
        <taxon>Ascomycota</taxon>
        <taxon>Pezizomycotina</taxon>
        <taxon>Orbiliomycetes</taxon>
        <taxon>Orbiliales</taxon>
        <taxon>Orbiliaceae</taxon>
        <taxon>Arthrobotrys</taxon>
    </lineage>
</organism>
<keyword evidence="6 9" id="KW-1015">Disulfide bond</keyword>
<keyword evidence="12" id="KW-1185">Reference proteome</keyword>
<evidence type="ECO:0000256" key="1">
    <source>
        <dbReference type="ARBA" id="ARBA00007534"/>
    </source>
</evidence>
<accession>A0AAN8NBK6</accession>
<dbReference type="InterPro" id="IPR029058">
    <property type="entry name" value="AB_hydrolase_fold"/>
</dbReference>
<dbReference type="EMBL" id="JAVHJM010000008">
    <property type="protein sequence ID" value="KAK6508738.1"/>
    <property type="molecule type" value="Genomic_DNA"/>
</dbReference>
<dbReference type="SMART" id="SM01110">
    <property type="entry name" value="Cutinase"/>
    <property type="match status" value="1"/>
</dbReference>
<feature type="disulfide bond" evidence="9">
    <location>
        <begin position="43"/>
        <end position="117"/>
    </location>
</feature>
<proteinExistence type="inferred from homology"/>
<dbReference type="Pfam" id="PF01083">
    <property type="entry name" value="Cutinase"/>
    <property type="match status" value="1"/>
</dbReference>
<evidence type="ECO:0000256" key="2">
    <source>
        <dbReference type="ARBA" id="ARBA00013095"/>
    </source>
</evidence>
<feature type="disulfide bond" evidence="9">
    <location>
        <begin position="176"/>
        <end position="183"/>
    </location>
</feature>
<comment type="similarity">
    <text evidence="1">Belongs to the cutinase family.</text>
</comment>
<dbReference type="GO" id="GO:0005576">
    <property type="term" value="C:extracellular region"/>
    <property type="evidence" value="ECO:0007669"/>
    <property type="project" value="InterPro"/>
</dbReference>
<evidence type="ECO:0000256" key="5">
    <source>
        <dbReference type="ARBA" id="ARBA00022801"/>
    </source>
</evidence>
<dbReference type="Proteomes" id="UP001307849">
    <property type="component" value="Unassembled WGS sequence"/>
</dbReference>
<dbReference type="PANTHER" id="PTHR48250">
    <property type="entry name" value="CUTINASE 2-RELATED"/>
    <property type="match status" value="1"/>
</dbReference>
<evidence type="ECO:0000313" key="12">
    <source>
        <dbReference type="Proteomes" id="UP001307849"/>
    </source>
</evidence>
<evidence type="ECO:0000256" key="10">
    <source>
        <dbReference type="SAM" id="SignalP"/>
    </source>
</evidence>
<dbReference type="Gene3D" id="3.40.50.1820">
    <property type="entry name" value="alpha/beta hydrolase"/>
    <property type="match status" value="1"/>
</dbReference>
<gene>
    <name evidence="11" type="ORF">TWF506_010815</name>
</gene>
<sequence>MYLPTILLLLLSSLTPLTTSHPTLLIPRQSRTTRNDLQNGSACKPFTLIFARGTTETGNLGTVVGPPLISALGRVLPGGANALAVQGVNYPANVAGFAVGGDRAGSRDMAGLISGVCEESKVILAGYSQGAQLVHNAISQLPQAAANKIAAVVMFGDPKNGDALGKGADAKSKTFCNAGDLICRGQAVILAAHLTYGSDTGDAARFVAGLAGR</sequence>
<dbReference type="AlphaFoldDB" id="A0AAN8NBK6"/>
<dbReference type="SUPFAM" id="SSF53474">
    <property type="entry name" value="alpha/beta-Hydrolases"/>
    <property type="match status" value="1"/>
</dbReference>
<evidence type="ECO:0000256" key="4">
    <source>
        <dbReference type="ARBA" id="ARBA00022729"/>
    </source>
</evidence>
<name>A0AAN8NBK6_9PEZI</name>
<feature type="signal peptide" evidence="10">
    <location>
        <begin position="1"/>
        <end position="20"/>
    </location>
</feature>
<evidence type="ECO:0000256" key="9">
    <source>
        <dbReference type="PIRSR" id="PIRSR611150-2"/>
    </source>
</evidence>
<comment type="caution">
    <text evidence="11">The sequence shown here is derived from an EMBL/GenBank/DDBJ whole genome shotgun (WGS) entry which is preliminary data.</text>
</comment>
<feature type="active site" description="Nucleophile" evidence="8">
    <location>
        <position position="128"/>
    </location>
</feature>
<keyword evidence="5" id="KW-0378">Hydrolase</keyword>
<dbReference type="PRINTS" id="PR00129">
    <property type="entry name" value="CUTINASE"/>
</dbReference>
<feature type="chain" id="PRO_5042872089" description="cutinase" evidence="10">
    <location>
        <begin position="21"/>
        <end position="213"/>
    </location>
</feature>
<protein>
    <recommendedName>
        <fullName evidence="2">cutinase</fullName>
        <ecNumber evidence="2">3.1.1.74</ecNumber>
    </recommendedName>
</protein>
<feature type="active site" description="Proton donor/acceptor" evidence="8">
    <location>
        <position position="193"/>
    </location>
</feature>
<dbReference type="PANTHER" id="PTHR48250:SF1">
    <property type="entry name" value="CUTINASE"/>
    <property type="match status" value="1"/>
</dbReference>
<evidence type="ECO:0000256" key="6">
    <source>
        <dbReference type="ARBA" id="ARBA00023157"/>
    </source>
</evidence>
<dbReference type="GO" id="GO:0050525">
    <property type="term" value="F:cutinase activity"/>
    <property type="evidence" value="ECO:0007669"/>
    <property type="project" value="UniProtKB-EC"/>
</dbReference>